<dbReference type="InterPro" id="IPR022712">
    <property type="entry name" value="Beta_Casp"/>
</dbReference>
<gene>
    <name evidence="13" type="primary">Mo00148</name>
    <name evidence="13" type="ORF">E5Q_00148</name>
</gene>
<dbReference type="FunCoup" id="G7DSE7">
    <property type="interactions" value="627"/>
</dbReference>
<keyword evidence="5" id="KW-0255">Endonuclease</keyword>
<dbReference type="SMART" id="SM01098">
    <property type="entry name" value="CPSF73-100_C"/>
    <property type="match status" value="1"/>
</dbReference>
<feature type="transmembrane region" description="Helical" evidence="9">
    <location>
        <begin position="1026"/>
        <end position="1049"/>
    </location>
</feature>
<dbReference type="SMART" id="SM00849">
    <property type="entry name" value="Lactamase_B"/>
    <property type="match status" value="1"/>
</dbReference>
<dbReference type="GO" id="GO:0005847">
    <property type="term" value="C:mRNA cleavage and polyadenylation specificity factor complex"/>
    <property type="evidence" value="ECO:0007669"/>
    <property type="project" value="TreeGrafter"/>
</dbReference>
<evidence type="ECO:0000256" key="5">
    <source>
        <dbReference type="ARBA" id="ARBA00022759"/>
    </source>
</evidence>
<dbReference type="Gene3D" id="3.60.15.10">
    <property type="entry name" value="Ribonuclease Z/Hydroxyacylglutathione hydrolase-like"/>
    <property type="match status" value="1"/>
</dbReference>
<reference evidence="13 14" key="1">
    <citation type="journal article" date="2011" name="J. Gen. Appl. Microbiol.">
        <title>Draft genome sequencing of the enigmatic basidiomycete Mixia osmundae.</title>
        <authorList>
            <person name="Nishida H."/>
            <person name="Nagatsuka Y."/>
            <person name="Sugiyama J."/>
        </authorList>
    </citation>
    <scope>NUCLEOTIDE SEQUENCE [LARGE SCALE GENOMIC DNA]</scope>
    <source>
        <strain evidence="14">CBS 9802 / IAM 14324 / JCM 22182 / KY 12970</strain>
    </source>
</reference>
<dbReference type="InterPro" id="IPR036866">
    <property type="entry name" value="RibonucZ/Hydroxyglut_hydro"/>
</dbReference>
<reference evidence="13 14" key="2">
    <citation type="journal article" date="2012" name="Open Biol.">
        <title>Characteristics of nucleosomes and linker DNA regions on the genome of the basidiomycete Mixia osmundae revealed by mono- and dinucleosome mapping.</title>
        <authorList>
            <person name="Nishida H."/>
            <person name="Kondo S."/>
            <person name="Matsumoto T."/>
            <person name="Suzuki Y."/>
            <person name="Yoshikawa H."/>
            <person name="Taylor T.D."/>
            <person name="Sugiyama J."/>
        </authorList>
    </citation>
    <scope>NUCLEOTIDE SEQUENCE [LARGE SCALE GENOMIC DNA]</scope>
    <source>
        <strain evidence="14">CBS 9802 / IAM 14324 / JCM 22182 / KY 12970</strain>
    </source>
</reference>
<evidence type="ECO:0000256" key="1">
    <source>
        <dbReference type="ARBA" id="ARBA00004123"/>
    </source>
</evidence>
<evidence type="ECO:0000259" key="12">
    <source>
        <dbReference type="SMART" id="SM01098"/>
    </source>
</evidence>
<dbReference type="InterPro" id="IPR011108">
    <property type="entry name" value="RMMBL"/>
</dbReference>
<evidence type="ECO:0000313" key="14">
    <source>
        <dbReference type="Proteomes" id="UP000009131"/>
    </source>
</evidence>
<feature type="transmembrane region" description="Helical" evidence="9">
    <location>
        <begin position="874"/>
        <end position="895"/>
    </location>
</feature>
<organism evidence="13 14">
    <name type="scientific">Mixia osmundae (strain CBS 9802 / IAM 14324 / JCM 22182 / KY 12970)</name>
    <dbReference type="NCBI Taxonomy" id="764103"/>
    <lineage>
        <taxon>Eukaryota</taxon>
        <taxon>Fungi</taxon>
        <taxon>Dikarya</taxon>
        <taxon>Basidiomycota</taxon>
        <taxon>Pucciniomycotina</taxon>
        <taxon>Mixiomycetes</taxon>
        <taxon>Mixiales</taxon>
        <taxon>Mixiaceae</taxon>
        <taxon>Mixia</taxon>
    </lineage>
</organism>
<comment type="caution">
    <text evidence="13">The sequence shown here is derived from an EMBL/GenBank/DDBJ whole genome shotgun (WGS) entry which is preliminary data.</text>
</comment>
<feature type="transmembrane region" description="Helical" evidence="9">
    <location>
        <begin position="960"/>
        <end position="981"/>
    </location>
</feature>
<dbReference type="OrthoDB" id="10249535at2759"/>
<feature type="domain" description="Pre-mRNA 3'-end-processing endonuclease polyadenylation factor C-term" evidence="12">
    <location>
        <begin position="523"/>
        <end position="811"/>
    </location>
</feature>
<keyword evidence="9" id="KW-0472">Membrane</keyword>
<evidence type="ECO:0000256" key="7">
    <source>
        <dbReference type="ARBA" id="ARBA00023242"/>
    </source>
</evidence>
<feature type="region of interest" description="Disordered" evidence="8">
    <location>
        <begin position="1122"/>
        <end position="1157"/>
    </location>
</feature>
<dbReference type="PANTHER" id="PTHR11203:SF11">
    <property type="entry name" value="CLEAVAGE AND POLYADENYLATION SPECIFICITY FACTOR SUBUNIT 3"/>
    <property type="match status" value="1"/>
</dbReference>
<comment type="similarity">
    <text evidence="2">Belongs to the metallo-beta-lactamase superfamily. RNA-metabolizing metallo-beta-lactamase-like family. CPSF2/YSH1 subfamily.</text>
</comment>
<evidence type="ECO:0000259" key="11">
    <source>
        <dbReference type="SMART" id="SM01027"/>
    </source>
</evidence>
<feature type="transmembrane region" description="Helical" evidence="9">
    <location>
        <begin position="1087"/>
        <end position="1111"/>
    </location>
</feature>
<feature type="transmembrane region" description="Helical" evidence="9">
    <location>
        <begin position="1061"/>
        <end position="1081"/>
    </location>
</feature>
<name>G7DSE7_MIXOS</name>
<feature type="compositionally biased region" description="Basic and acidic residues" evidence="8">
    <location>
        <begin position="1138"/>
        <end position="1147"/>
    </location>
</feature>
<evidence type="ECO:0000313" key="13">
    <source>
        <dbReference type="EMBL" id="GAA93507.1"/>
    </source>
</evidence>
<dbReference type="SUPFAM" id="SSF56281">
    <property type="entry name" value="Metallo-hydrolase/oxidoreductase"/>
    <property type="match status" value="1"/>
</dbReference>
<evidence type="ECO:0000256" key="6">
    <source>
        <dbReference type="ARBA" id="ARBA00022801"/>
    </source>
</evidence>
<keyword evidence="9" id="KW-0812">Transmembrane</keyword>
<dbReference type="Proteomes" id="UP000009131">
    <property type="component" value="Unassembled WGS sequence"/>
</dbReference>
<dbReference type="EMBL" id="BABT02000007">
    <property type="protein sequence ID" value="GAA93507.1"/>
    <property type="molecule type" value="Genomic_DNA"/>
</dbReference>
<keyword evidence="4" id="KW-0540">Nuclease</keyword>
<evidence type="ECO:0000256" key="4">
    <source>
        <dbReference type="ARBA" id="ARBA00022722"/>
    </source>
</evidence>
<protein>
    <recommendedName>
        <fullName evidence="15">Metallo-beta-lactamase domain-containing protein</fullName>
    </recommendedName>
</protein>
<keyword evidence="7" id="KW-0539">Nucleus</keyword>
<keyword evidence="14" id="KW-1185">Reference proteome</keyword>
<keyword evidence="6" id="KW-0378">Hydrolase</keyword>
<dbReference type="Gene3D" id="3.40.50.10890">
    <property type="match status" value="1"/>
</dbReference>
<evidence type="ECO:0000256" key="2">
    <source>
        <dbReference type="ARBA" id="ARBA00010624"/>
    </source>
</evidence>
<dbReference type="GO" id="GO:0003723">
    <property type="term" value="F:RNA binding"/>
    <property type="evidence" value="ECO:0007669"/>
    <property type="project" value="TreeGrafter"/>
</dbReference>
<dbReference type="Pfam" id="PF00753">
    <property type="entry name" value="Lactamase_B"/>
    <property type="match status" value="1"/>
</dbReference>
<dbReference type="SMART" id="SM01027">
    <property type="entry name" value="Beta-Casp"/>
    <property type="match status" value="1"/>
</dbReference>
<dbReference type="Pfam" id="PF10996">
    <property type="entry name" value="Beta-Casp"/>
    <property type="match status" value="1"/>
</dbReference>
<proteinExistence type="inferred from homology"/>
<dbReference type="InterPro" id="IPR050698">
    <property type="entry name" value="MBL"/>
</dbReference>
<dbReference type="GO" id="GO:0006398">
    <property type="term" value="P:mRNA 3'-end processing by stem-loop binding and cleavage"/>
    <property type="evidence" value="ECO:0007669"/>
    <property type="project" value="TreeGrafter"/>
</dbReference>
<dbReference type="PANTHER" id="PTHR11203">
    <property type="entry name" value="CLEAVAGE AND POLYADENYLATION SPECIFICITY FACTOR FAMILY MEMBER"/>
    <property type="match status" value="1"/>
</dbReference>
<keyword evidence="3" id="KW-0507">mRNA processing</keyword>
<evidence type="ECO:0000259" key="10">
    <source>
        <dbReference type="SMART" id="SM00849"/>
    </source>
</evidence>
<feature type="region of interest" description="Disordered" evidence="8">
    <location>
        <begin position="1180"/>
        <end position="1220"/>
    </location>
</feature>
<dbReference type="Pfam" id="PF11718">
    <property type="entry name" value="CPSF73-100_C"/>
    <property type="match status" value="1"/>
</dbReference>
<evidence type="ECO:0000256" key="9">
    <source>
        <dbReference type="SAM" id="Phobius"/>
    </source>
</evidence>
<dbReference type="InterPro" id="IPR021718">
    <property type="entry name" value="CPSF73-100_C"/>
</dbReference>
<dbReference type="InParanoid" id="G7DSE7"/>
<feature type="transmembrane region" description="Helical" evidence="9">
    <location>
        <begin position="993"/>
        <end position="1014"/>
    </location>
</feature>
<feature type="compositionally biased region" description="Basic residues" evidence="8">
    <location>
        <begin position="1126"/>
        <end position="1137"/>
    </location>
</feature>
<dbReference type="InterPro" id="IPR001279">
    <property type="entry name" value="Metallo-B-lactamas"/>
</dbReference>
<dbReference type="HOGENOM" id="CLU_255789_0_0_1"/>
<dbReference type="Pfam" id="PF07521">
    <property type="entry name" value="RMMBL"/>
    <property type="match status" value="1"/>
</dbReference>
<dbReference type="GO" id="GO:0004534">
    <property type="term" value="F:5'-3' RNA exonuclease activity"/>
    <property type="evidence" value="ECO:0007669"/>
    <property type="project" value="TreeGrafter"/>
</dbReference>
<dbReference type="STRING" id="764103.G7DSE7"/>
<sequence>MKRSVDSKPIASTSSFRAVNAGSGSTVLKEGDAADEMEVIMLGAGQEVGRSCCVIKYKGVTLVCDAGVHPAYSGMPALPFIDELDWDTVDAILVTHFHLDHAAGLPYIMEKTNFKDGGGRVYMTHATKDVYELLMQDFVRISIIEGTDTSQRIMDAENLEASLETIQGIRFYEEVTIPISSKRSTTSVRFTSYPAGHVLGASMFLIEIGGARVLYTGDYSTEADMHLIPASVPTWGGKRPDVMICESTFGVQSFEPKAIREAQFTNKIKTILKRGGKVLLPAFSSGVSQELLLVLDDFWEKNPDLHEFPIYYVTSLASRVLKVYRQHISSQSQKIQQRAASGDNPYDFGKGRFVKELRSIRRGVADKSPCVVVATPGMLQPGTSRELLERWAGDRRNGLILCGYSVEGSLARDLQAEPDEFMSVEGRRIPRRISVDVISFAQHVDFSQNASFIDAVRPANLILVHGEARNVTTLQAALQKIYADKKDEMKVYAPRNLQPIKIRIARNQVARAVGGLAKEHLPDGAPVGGLLFVKDAQYTLLDPKDLKEFTGLSTSTIAQKQRIQLDVGWDLIHWHLEGMYGSVETGVDPDGLATFRVMKSVDLKHVQKNEYCLEWGSGVTNDMVADSLLALLLGISKSPASVKVSHKEHRHEHAEADPSSLDEQGLPPRLARLIAFLDTHFGGIELLTASQAAEAHRAKLEAQQTKLDALSVGDVKPDLTAQARMHADSRAIDQPAIKVETDAGSTADVTSAHPVRDELDEEPDAPVLRVRLDDHIADVNLLTMRVDCDYPAFQKRVENVVSLAVQLVTPLSEARSVRKNVLGGHTRLDKLSRPSYIVSETALPTGTTTASGVAQSNPLLAFEPPFVYSLPIQLLVAGCTLTLLTVLMCHLLFTVRYHLPLNRLNYALQLQATAISIIANSVYIGLVMGELRGRSRQWPYMFEYVEIFVPDVHWSNARKAAWQALVAITTLSAHATHIQFLTLLFPSRLEFKLIVLFLGPLALAAAGLAFTMLISSDQYSDLGEAMQAVCNSTLTLLYTIALLIWGLFINRKRAWRTEGGTAGFGAVSVTLALIGTAVNFVEVKEDALLWLPQVVVCILLWQSWVSFWWWVGAGMYAGEVADREQRKQRRERRKARREQKLHDRDESTPLTTRLGRAISAQTDHATSRLRLRRFRTADSMRPATIVAEPGPSIELQDLAQPGLPDESGESSGSNPSTSVHPVVAFITRPKIIASTLNRLRSAHETAAKDRALQTTPHQSVGLRGVITRGLADMHGTRVDTHQSTGQDTLQDFPTATTSAIRQEELAAVMSLTPDDTNGNQSDWEDLQPTSPLNAEIGRVDRRADPHYVVHRPSADVTTGWAWLGPLRSWRLKDRTVYS</sequence>
<evidence type="ECO:0000256" key="8">
    <source>
        <dbReference type="SAM" id="MobiDB-lite"/>
    </source>
</evidence>
<evidence type="ECO:0008006" key="15">
    <source>
        <dbReference type="Google" id="ProtNLM"/>
    </source>
</evidence>
<keyword evidence="9" id="KW-1133">Transmembrane helix</keyword>
<accession>G7DSE7</accession>
<dbReference type="eggNOG" id="KOG1137">
    <property type="taxonomic scope" value="Eukaryota"/>
</dbReference>
<feature type="domain" description="Metallo-beta-lactamase" evidence="10">
    <location>
        <begin position="49"/>
        <end position="283"/>
    </location>
</feature>
<comment type="subcellular location">
    <subcellularLocation>
        <location evidence="1">Nucleus</location>
    </subcellularLocation>
</comment>
<dbReference type="RefSeq" id="XP_014566583.1">
    <property type="nucleotide sequence ID" value="XM_014711097.1"/>
</dbReference>
<feature type="domain" description="Beta-Casp" evidence="11">
    <location>
        <begin position="288"/>
        <end position="414"/>
    </location>
</feature>
<feature type="transmembrane region" description="Helical" evidence="9">
    <location>
        <begin position="907"/>
        <end position="928"/>
    </location>
</feature>
<evidence type="ECO:0000256" key="3">
    <source>
        <dbReference type="ARBA" id="ARBA00022664"/>
    </source>
</evidence>
<dbReference type="GO" id="GO:0004521">
    <property type="term" value="F:RNA endonuclease activity"/>
    <property type="evidence" value="ECO:0007669"/>
    <property type="project" value="TreeGrafter"/>
</dbReference>